<dbReference type="InterPro" id="IPR036849">
    <property type="entry name" value="Enolase-like_C_sf"/>
</dbReference>
<dbReference type="PANTHER" id="PTHR13794">
    <property type="entry name" value="ENOLASE SUPERFAMILY, MANDELATE RACEMASE"/>
    <property type="match status" value="1"/>
</dbReference>
<dbReference type="CDD" id="cd03316">
    <property type="entry name" value="MR_like"/>
    <property type="match status" value="1"/>
</dbReference>
<evidence type="ECO:0000256" key="3">
    <source>
        <dbReference type="ARBA" id="ARBA00022842"/>
    </source>
</evidence>
<dbReference type="SMART" id="SM00922">
    <property type="entry name" value="MR_MLE"/>
    <property type="match status" value="1"/>
</dbReference>
<protein>
    <submittedName>
        <fullName evidence="5">Mandelate racemase/muconate lactonizing enzyme family protein</fullName>
    </submittedName>
</protein>
<evidence type="ECO:0000256" key="2">
    <source>
        <dbReference type="ARBA" id="ARBA00022723"/>
    </source>
</evidence>
<comment type="cofactor">
    <cofactor evidence="1">
        <name>Mg(2+)</name>
        <dbReference type="ChEBI" id="CHEBI:18420"/>
    </cofactor>
</comment>
<accession>A0ABX2HFX5</accession>
<dbReference type="Pfam" id="PF13378">
    <property type="entry name" value="MR_MLE_C"/>
    <property type="match status" value="1"/>
</dbReference>
<evidence type="ECO:0000256" key="1">
    <source>
        <dbReference type="ARBA" id="ARBA00001946"/>
    </source>
</evidence>
<sequence length="377" mass="42291">MEREMKNHKIKDIKVHLVSQPITGGFADATRKVECIGFTIVRITTEDGIEGFGVTYHEVGGEATKVMIEKNIAPKLIGRSPFETEKLWQEMFGYLRGVGRKGLMFCAYSAIDIALWDLKGRILDMPLYKMFGGTETRIPVYGSGGWTSYTDDELVEEMVGLVKDDGYTTIKFKVGVDGGMSPNRDLVRVQKVREAVGPEIGIMLDANNCWDAATGARFANRVKDLDILFLEEPVFADDMPGLRKYKYSTDLPLATGEHEYTKWGARDLLLHTGADYIQCDGTRAGGFTEMLKIGALTQAFNVKFAPHAMENIHIHLISAFHNAPFLERLKLFEGITENIYLDAPKPVDGYMTIPENMPGLGLELNMDFINEYDEKFE</sequence>
<keyword evidence="6" id="KW-1185">Reference proteome</keyword>
<dbReference type="InterPro" id="IPR029017">
    <property type="entry name" value="Enolase-like_N"/>
</dbReference>
<dbReference type="Gene3D" id="3.20.20.120">
    <property type="entry name" value="Enolase-like C-terminal domain"/>
    <property type="match status" value="1"/>
</dbReference>
<dbReference type="InterPro" id="IPR013341">
    <property type="entry name" value="Mandelate_racemase_N_dom"/>
</dbReference>
<dbReference type="InterPro" id="IPR013342">
    <property type="entry name" value="Mandelate_racemase_C"/>
</dbReference>
<name>A0ABX2HFX5_9FIRM</name>
<evidence type="ECO:0000259" key="4">
    <source>
        <dbReference type="SMART" id="SM00922"/>
    </source>
</evidence>
<dbReference type="EMBL" id="JAAITT010000006">
    <property type="protein sequence ID" value="NSJ48274.1"/>
    <property type="molecule type" value="Genomic_DNA"/>
</dbReference>
<comment type="caution">
    <text evidence="5">The sequence shown here is derived from an EMBL/GenBank/DDBJ whole genome shotgun (WGS) entry which is preliminary data.</text>
</comment>
<dbReference type="SUPFAM" id="SSF51604">
    <property type="entry name" value="Enolase C-terminal domain-like"/>
    <property type="match status" value="1"/>
</dbReference>
<proteinExistence type="predicted"/>
<reference evidence="5 6" key="1">
    <citation type="journal article" date="2020" name="Cell Host Microbe">
        <title>Functional and Genomic Variation between Human-Derived Isolates of Lachnospiraceae Reveals Inter- and Intra-Species Diversity.</title>
        <authorList>
            <person name="Sorbara M.T."/>
            <person name="Littmann E.R."/>
            <person name="Fontana E."/>
            <person name="Moody T.U."/>
            <person name="Kohout C.E."/>
            <person name="Gjonbalaj M."/>
            <person name="Eaton V."/>
            <person name="Seok R."/>
            <person name="Leiner I.M."/>
            <person name="Pamer E.G."/>
        </authorList>
    </citation>
    <scope>NUCLEOTIDE SEQUENCE [LARGE SCALE GENOMIC DNA]</scope>
    <source>
        <strain evidence="5 6">MSK.1.17</strain>
    </source>
</reference>
<evidence type="ECO:0000313" key="5">
    <source>
        <dbReference type="EMBL" id="NSJ48274.1"/>
    </source>
</evidence>
<dbReference type="PANTHER" id="PTHR13794:SF58">
    <property type="entry name" value="MITOCHONDRIAL ENOLASE SUPERFAMILY MEMBER 1"/>
    <property type="match status" value="1"/>
</dbReference>
<dbReference type="Gene3D" id="3.30.390.10">
    <property type="entry name" value="Enolase-like, N-terminal domain"/>
    <property type="match status" value="1"/>
</dbReference>
<organism evidence="5 6">
    <name type="scientific">Enterocloster aldenensis</name>
    <dbReference type="NCBI Taxonomy" id="358742"/>
    <lineage>
        <taxon>Bacteria</taxon>
        <taxon>Bacillati</taxon>
        <taxon>Bacillota</taxon>
        <taxon>Clostridia</taxon>
        <taxon>Lachnospirales</taxon>
        <taxon>Lachnospiraceae</taxon>
        <taxon>Enterocloster</taxon>
    </lineage>
</organism>
<dbReference type="InterPro" id="IPR046945">
    <property type="entry name" value="RHMD-like"/>
</dbReference>
<dbReference type="InterPro" id="IPR029065">
    <property type="entry name" value="Enolase_C-like"/>
</dbReference>
<dbReference type="Pfam" id="PF02746">
    <property type="entry name" value="MR_MLE_N"/>
    <property type="match status" value="1"/>
</dbReference>
<dbReference type="SUPFAM" id="SSF54826">
    <property type="entry name" value="Enolase N-terminal domain-like"/>
    <property type="match status" value="1"/>
</dbReference>
<dbReference type="SFLD" id="SFLDS00001">
    <property type="entry name" value="Enolase"/>
    <property type="match status" value="1"/>
</dbReference>
<evidence type="ECO:0000313" key="6">
    <source>
        <dbReference type="Proteomes" id="UP000669239"/>
    </source>
</evidence>
<keyword evidence="3" id="KW-0460">Magnesium</keyword>
<dbReference type="Proteomes" id="UP000669239">
    <property type="component" value="Unassembled WGS sequence"/>
</dbReference>
<gene>
    <name evidence="5" type="ORF">G5B36_06115</name>
</gene>
<dbReference type="SFLD" id="SFLDG00179">
    <property type="entry name" value="mandelate_racemase"/>
    <property type="match status" value="1"/>
</dbReference>
<feature type="domain" description="Mandelate racemase/muconate lactonizing enzyme C-terminal" evidence="4">
    <location>
        <begin position="151"/>
        <end position="252"/>
    </location>
</feature>
<keyword evidence="2" id="KW-0479">Metal-binding</keyword>